<dbReference type="Pfam" id="PF03171">
    <property type="entry name" value="2OG-FeII_Oxy"/>
    <property type="match status" value="1"/>
</dbReference>
<dbReference type="PROSITE" id="PS51471">
    <property type="entry name" value="FE2OG_OXY"/>
    <property type="match status" value="1"/>
</dbReference>
<evidence type="ECO:0000256" key="2">
    <source>
        <dbReference type="ARBA" id="ARBA00023004"/>
    </source>
</evidence>
<dbReference type="EMBL" id="PNBA02000005">
    <property type="protein sequence ID" value="KAG6423531.1"/>
    <property type="molecule type" value="Genomic_DNA"/>
</dbReference>
<gene>
    <name evidence="5" type="ORF">SASPL_113930</name>
</gene>
<dbReference type="Pfam" id="PF14226">
    <property type="entry name" value="DIOX_N"/>
    <property type="match status" value="1"/>
</dbReference>
<organism evidence="5">
    <name type="scientific">Salvia splendens</name>
    <name type="common">Scarlet sage</name>
    <dbReference type="NCBI Taxonomy" id="180675"/>
    <lineage>
        <taxon>Eukaryota</taxon>
        <taxon>Viridiplantae</taxon>
        <taxon>Streptophyta</taxon>
        <taxon>Embryophyta</taxon>
        <taxon>Tracheophyta</taxon>
        <taxon>Spermatophyta</taxon>
        <taxon>Magnoliopsida</taxon>
        <taxon>eudicotyledons</taxon>
        <taxon>Gunneridae</taxon>
        <taxon>Pentapetalae</taxon>
        <taxon>asterids</taxon>
        <taxon>lamiids</taxon>
        <taxon>Lamiales</taxon>
        <taxon>Lamiaceae</taxon>
        <taxon>Nepetoideae</taxon>
        <taxon>Mentheae</taxon>
        <taxon>Salviinae</taxon>
        <taxon>Salvia</taxon>
        <taxon>Salvia subgen. Calosphace</taxon>
        <taxon>core Calosphace</taxon>
    </lineage>
</organism>
<keyword evidence="2 3" id="KW-0408">Iron</keyword>
<dbReference type="SUPFAM" id="SSF51197">
    <property type="entry name" value="Clavaminate synthase-like"/>
    <property type="match status" value="1"/>
</dbReference>
<dbReference type="InterPro" id="IPR044861">
    <property type="entry name" value="IPNS-like_FE2OG_OXY"/>
</dbReference>
<dbReference type="Gene3D" id="2.60.120.330">
    <property type="entry name" value="B-lactam Antibiotic, Isopenicillin N Synthase, Chain"/>
    <property type="match status" value="1"/>
</dbReference>
<comment type="similarity">
    <text evidence="3">Belongs to the iron/ascorbate-dependent oxidoreductase family.</text>
</comment>
<evidence type="ECO:0000259" key="4">
    <source>
        <dbReference type="PROSITE" id="PS51471"/>
    </source>
</evidence>
<reference evidence="5" key="1">
    <citation type="submission" date="2018-01" db="EMBL/GenBank/DDBJ databases">
        <authorList>
            <person name="Mao J.F."/>
        </authorList>
    </citation>
    <scope>NUCLEOTIDE SEQUENCE</scope>
    <source>
        <strain evidence="5">Huo1</strain>
        <tissue evidence="5">Leaf</tissue>
    </source>
</reference>
<feature type="domain" description="Fe2OG dioxygenase" evidence="4">
    <location>
        <begin position="202"/>
        <end position="301"/>
    </location>
</feature>
<dbReference type="GO" id="GO:0046872">
    <property type="term" value="F:metal ion binding"/>
    <property type="evidence" value="ECO:0007669"/>
    <property type="project" value="UniProtKB-KW"/>
</dbReference>
<accession>A0A8X8XZS2</accession>
<dbReference type="GO" id="GO:0016706">
    <property type="term" value="F:2-oxoglutarate-dependent dioxygenase activity"/>
    <property type="evidence" value="ECO:0007669"/>
    <property type="project" value="UniProtKB-ARBA"/>
</dbReference>
<dbReference type="InterPro" id="IPR027443">
    <property type="entry name" value="IPNS-like_sf"/>
</dbReference>
<name>A0A8X8XZS2_SALSN</name>
<sequence length="349" mass="39675">MVASENDSKHANQTSVFGFKAMRMHESADPPFETTYKRLLEKVMAAPEVSGVAECELPMIDLNELKMGELSKRECKKKMAQASQEWGFFQVVNHGICKDVLEKMREEQVKLFAKPFSDKAAYKGSYRWGTPSATCLAQLSWSEAFHVSVSDLLSSLNFHPNLSSIMRQYARMVSELSQKLVEILASELGQKSDFFKEKCVESTCYLRLNRYPACPISPDMFGIMAHTDSDFITVLHQDQIGGLQLVKDGSWFAVKPNPQALVINIGDLFQAWSNNVYKSVEHRVVANPVYERFSTAYFFCPSYDTVIASGVEPCVYKSFTFVEYRKQVQQDVKFFGHKIGLPRFLLQTH</sequence>
<dbReference type="InterPro" id="IPR050231">
    <property type="entry name" value="Iron_ascorbate_oxido_reductase"/>
</dbReference>
<evidence type="ECO:0000256" key="3">
    <source>
        <dbReference type="RuleBase" id="RU003682"/>
    </source>
</evidence>
<protein>
    <recommendedName>
        <fullName evidence="4">Fe2OG dioxygenase domain-containing protein</fullName>
    </recommendedName>
</protein>
<dbReference type="InterPro" id="IPR026992">
    <property type="entry name" value="DIOX_N"/>
</dbReference>
<evidence type="ECO:0000256" key="1">
    <source>
        <dbReference type="ARBA" id="ARBA00022723"/>
    </source>
</evidence>
<dbReference type="PANTHER" id="PTHR47990">
    <property type="entry name" value="2-OXOGLUTARATE (2OG) AND FE(II)-DEPENDENT OXYGENASE SUPERFAMILY PROTEIN-RELATED"/>
    <property type="match status" value="1"/>
</dbReference>
<keyword evidence="3" id="KW-0560">Oxidoreductase</keyword>
<evidence type="ECO:0000313" key="5">
    <source>
        <dbReference type="EMBL" id="KAG6423531.1"/>
    </source>
</evidence>
<comment type="caution">
    <text evidence="5">The sequence shown here is derived from an EMBL/GenBank/DDBJ whole genome shotgun (WGS) entry which is preliminary data.</text>
</comment>
<keyword evidence="6" id="KW-1185">Reference proteome</keyword>
<dbReference type="OrthoDB" id="288590at2759"/>
<reference evidence="5" key="2">
    <citation type="submission" date="2020-08" db="EMBL/GenBank/DDBJ databases">
        <title>Plant Genome Project.</title>
        <authorList>
            <person name="Zhang R.-G."/>
        </authorList>
    </citation>
    <scope>NUCLEOTIDE SEQUENCE</scope>
    <source>
        <strain evidence="5">Huo1</strain>
        <tissue evidence="5">Leaf</tissue>
    </source>
</reference>
<keyword evidence="1 3" id="KW-0479">Metal-binding</keyword>
<dbReference type="AlphaFoldDB" id="A0A8X8XZS2"/>
<evidence type="ECO:0000313" key="6">
    <source>
        <dbReference type="Proteomes" id="UP000298416"/>
    </source>
</evidence>
<dbReference type="GO" id="GO:0002238">
    <property type="term" value="P:response to molecule of fungal origin"/>
    <property type="evidence" value="ECO:0007669"/>
    <property type="project" value="UniProtKB-ARBA"/>
</dbReference>
<dbReference type="Proteomes" id="UP000298416">
    <property type="component" value="Unassembled WGS sequence"/>
</dbReference>
<proteinExistence type="inferred from homology"/>
<dbReference type="GO" id="GO:0009805">
    <property type="term" value="P:coumarin biosynthetic process"/>
    <property type="evidence" value="ECO:0007669"/>
    <property type="project" value="UniProtKB-ARBA"/>
</dbReference>
<dbReference type="InterPro" id="IPR005123">
    <property type="entry name" value="Oxoglu/Fe-dep_dioxygenase_dom"/>
</dbReference>